<dbReference type="InterPro" id="IPR036291">
    <property type="entry name" value="NAD(P)-bd_dom_sf"/>
</dbReference>
<dbReference type="GO" id="GO:0051287">
    <property type="term" value="F:NAD binding"/>
    <property type="evidence" value="ECO:0007669"/>
    <property type="project" value="InterPro"/>
</dbReference>
<dbReference type="EMBL" id="CP065726">
    <property type="protein sequence ID" value="QPT38567.1"/>
    <property type="molecule type" value="Genomic_DNA"/>
</dbReference>
<dbReference type="RefSeq" id="WP_111727221.1">
    <property type="nucleotide sequence ID" value="NZ_CP065726.1"/>
</dbReference>
<evidence type="ECO:0000256" key="3">
    <source>
        <dbReference type="PIRSR" id="PIRSR000103-1"/>
    </source>
</evidence>
<gene>
    <name evidence="6" type="ORF">I6G28_03250</name>
</gene>
<dbReference type="Pfam" id="PF03446">
    <property type="entry name" value="NAD_binding_2"/>
    <property type="match status" value="1"/>
</dbReference>
<proteinExistence type="predicted"/>
<dbReference type="Pfam" id="PF14833">
    <property type="entry name" value="NAD_binding_11"/>
    <property type="match status" value="1"/>
</dbReference>
<dbReference type="Proteomes" id="UP000594865">
    <property type="component" value="Chromosome"/>
</dbReference>
<reference evidence="6 7" key="1">
    <citation type="submission" date="2020-12" db="EMBL/GenBank/DDBJ databases">
        <title>FDA dAtabase for Regulatory Grade micrObial Sequences (FDA-ARGOS): Supporting development and validation of Infectious Disease Dx tests.</title>
        <authorList>
            <person name="Sproer C."/>
            <person name="Gronow S."/>
            <person name="Severitt S."/>
            <person name="Schroder I."/>
            <person name="Tallon L."/>
            <person name="Sadzewicz L."/>
            <person name="Zhao X."/>
            <person name="Boylan J."/>
            <person name="Ott S."/>
            <person name="Bowen H."/>
            <person name="Vavikolanu K."/>
            <person name="Mehta A."/>
            <person name="Aluvathingal J."/>
            <person name="Nadendla S."/>
            <person name="Lowell S."/>
            <person name="Myers T."/>
            <person name="Yan Y."/>
            <person name="Sichtig H."/>
        </authorList>
    </citation>
    <scope>NUCLEOTIDE SEQUENCE [LARGE SCALE GENOMIC DNA]</scope>
    <source>
        <strain evidence="6 7">FDAARGOS_871</strain>
    </source>
</reference>
<dbReference type="SUPFAM" id="SSF51735">
    <property type="entry name" value="NAD(P)-binding Rossmann-fold domains"/>
    <property type="match status" value="1"/>
</dbReference>
<dbReference type="InterPro" id="IPR029154">
    <property type="entry name" value="HIBADH-like_NADP-bd"/>
</dbReference>
<dbReference type="Gene3D" id="3.40.50.720">
    <property type="entry name" value="NAD(P)-binding Rossmann-like Domain"/>
    <property type="match status" value="1"/>
</dbReference>
<dbReference type="GO" id="GO:0050661">
    <property type="term" value="F:NADP binding"/>
    <property type="evidence" value="ECO:0007669"/>
    <property type="project" value="InterPro"/>
</dbReference>
<dbReference type="InterPro" id="IPR013328">
    <property type="entry name" value="6PGD_dom2"/>
</dbReference>
<dbReference type="InterPro" id="IPR008927">
    <property type="entry name" value="6-PGluconate_DH-like_C_sf"/>
</dbReference>
<name>A0A7T3BMY0_NEICI</name>
<accession>A0A7T3BMY0</accession>
<dbReference type="InterPro" id="IPR051265">
    <property type="entry name" value="HIBADH-related_NP60_sf"/>
</dbReference>
<evidence type="ECO:0000313" key="7">
    <source>
        <dbReference type="Proteomes" id="UP000594865"/>
    </source>
</evidence>
<sequence>MPVNEYTRIGWIGLGQMGNPMVTRLLDGNIEVGIYNRSPGKTDSLAAKGAKVYGSTIELVRDYPVIFLMVSDYAAVRDILAGEMLTKLQGKIIVNMSTISPTENLAVKELVESAGGQFAEAPVSGSVGPATNGTLLILFGGDETVLNPLQKVFSLVGKKTFHFGEVGKGSGAKLVLNSLLGIFGEAYSEAMLMARQFGIDTDAIIEAIGGSAMDSPMFQTKKSLWANREFPPAFALKHASKDLNLAVKELEQSYNTLPALEATAASYRKAFEAGYGDQDVSGVYLKLAEH</sequence>
<protein>
    <submittedName>
        <fullName evidence="6">NAD(P)-dependent oxidoreductase</fullName>
    </submittedName>
</protein>
<keyword evidence="2" id="KW-0520">NAD</keyword>
<feature type="domain" description="6-phosphogluconate dehydrogenase NADP-binding" evidence="4">
    <location>
        <begin position="8"/>
        <end position="164"/>
    </location>
</feature>
<dbReference type="PIRSF" id="PIRSF000103">
    <property type="entry name" value="HIBADH"/>
    <property type="match status" value="1"/>
</dbReference>
<evidence type="ECO:0000313" key="6">
    <source>
        <dbReference type="EMBL" id="QPT38567.1"/>
    </source>
</evidence>
<evidence type="ECO:0000256" key="1">
    <source>
        <dbReference type="ARBA" id="ARBA00023002"/>
    </source>
</evidence>
<dbReference type="PANTHER" id="PTHR43580">
    <property type="entry name" value="OXIDOREDUCTASE GLYR1-RELATED"/>
    <property type="match status" value="1"/>
</dbReference>
<dbReference type="GeneID" id="84021408"/>
<organism evidence="6 7">
    <name type="scientific">Neisseria cinerea</name>
    <dbReference type="NCBI Taxonomy" id="483"/>
    <lineage>
        <taxon>Bacteria</taxon>
        <taxon>Pseudomonadati</taxon>
        <taxon>Pseudomonadota</taxon>
        <taxon>Betaproteobacteria</taxon>
        <taxon>Neisseriales</taxon>
        <taxon>Neisseriaceae</taxon>
        <taxon>Neisseria</taxon>
    </lineage>
</organism>
<dbReference type="GO" id="GO:0016491">
    <property type="term" value="F:oxidoreductase activity"/>
    <property type="evidence" value="ECO:0007669"/>
    <property type="project" value="UniProtKB-KW"/>
</dbReference>
<dbReference type="PANTHER" id="PTHR43580:SF2">
    <property type="entry name" value="CYTOKINE-LIKE NUCLEAR FACTOR N-PAC"/>
    <property type="match status" value="1"/>
</dbReference>
<dbReference type="SUPFAM" id="SSF48179">
    <property type="entry name" value="6-phosphogluconate dehydrogenase C-terminal domain-like"/>
    <property type="match status" value="1"/>
</dbReference>
<keyword evidence="7" id="KW-1185">Reference proteome</keyword>
<evidence type="ECO:0000259" key="4">
    <source>
        <dbReference type="Pfam" id="PF03446"/>
    </source>
</evidence>
<feature type="active site" evidence="3">
    <location>
        <position position="173"/>
    </location>
</feature>
<dbReference type="AlphaFoldDB" id="A0A7T3BMY0"/>
<evidence type="ECO:0000259" key="5">
    <source>
        <dbReference type="Pfam" id="PF14833"/>
    </source>
</evidence>
<dbReference type="InterPro" id="IPR015815">
    <property type="entry name" value="HIBADH-related"/>
</dbReference>
<keyword evidence="1" id="KW-0560">Oxidoreductase</keyword>
<dbReference type="Gene3D" id="1.10.1040.10">
    <property type="entry name" value="N-(1-d-carboxylethyl)-l-norvaline Dehydrogenase, domain 2"/>
    <property type="match status" value="1"/>
</dbReference>
<dbReference type="InterPro" id="IPR006115">
    <property type="entry name" value="6PGDH_NADP-bd"/>
</dbReference>
<feature type="domain" description="3-hydroxyisobutyrate dehydrogenase-like NAD-binding" evidence="5">
    <location>
        <begin position="167"/>
        <end position="284"/>
    </location>
</feature>
<evidence type="ECO:0000256" key="2">
    <source>
        <dbReference type="ARBA" id="ARBA00023027"/>
    </source>
</evidence>